<evidence type="ECO:0000256" key="2">
    <source>
        <dbReference type="ARBA" id="ARBA00022448"/>
    </source>
</evidence>
<keyword evidence="5 10" id="KW-1133">Transmembrane helix</keyword>
<evidence type="ECO:0008006" key="13">
    <source>
        <dbReference type="Google" id="ProtNLM"/>
    </source>
</evidence>
<gene>
    <name evidence="11" type="ORF">NC653_003701</name>
</gene>
<evidence type="ECO:0000313" key="11">
    <source>
        <dbReference type="EMBL" id="KAJ7014167.1"/>
    </source>
</evidence>
<evidence type="ECO:0000256" key="6">
    <source>
        <dbReference type="ARBA" id="ARBA00023078"/>
    </source>
</evidence>
<name>A0AAD6WJ34_9ROSI</name>
<keyword evidence="7 10" id="KW-0472">Membrane</keyword>
<accession>A0AAD6WJ34</accession>
<reference evidence="11 12" key="1">
    <citation type="journal article" date="2023" name="Mol. Ecol. Resour.">
        <title>Chromosome-level genome assembly of a triploid poplar Populus alba 'Berolinensis'.</title>
        <authorList>
            <person name="Chen S."/>
            <person name="Yu Y."/>
            <person name="Wang X."/>
            <person name="Wang S."/>
            <person name="Zhang T."/>
            <person name="Zhou Y."/>
            <person name="He R."/>
            <person name="Meng N."/>
            <person name="Wang Y."/>
            <person name="Liu W."/>
            <person name="Liu Z."/>
            <person name="Liu J."/>
            <person name="Guo Q."/>
            <person name="Huang H."/>
            <person name="Sederoff R.R."/>
            <person name="Wang G."/>
            <person name="Qu G."/>
            <person name="Chen S."/>
        </authorList>
    </citation>
    <scope>NUCLEOTIDE SEQUENCE [LARGE SCALE GENOMIC DNA]</scope>
    <source>
        <strain evidence="11">SC-2020</strain>
    </source>
</reference>
<evidence type="ECO:0000313" key="12">
    <source>
        <dbReference type="Proteomes" id="UP001164929"/>
    </source>
</evidence>
<protein>
    <recommendedName>
        <fullName evidence="13">Cytochrome b6-f complex subunit 6</fullName>
    </recommendedName>
</protein>
<keyword evidence="6" id="KW-0793">Thylakoid</keyword>
<evidence type="ECO:0000256" key="8">
    <source>
        <dbReference type="ARBA" id="ARBA00025197"/>
    </source>
</evidence>
<dbReference type="GO" id="GO:0009055">
    <property type="term" value="F:electron transfer activity"/>
    <property type="evidence" value="ECO:0007669"/>
    <property type="project" value="InterPro"/>
</dbReference>
<evidence type="ECO:0000256" key="1">
    <source>
        <dbReference type="ARBA" id="ARBA00004167"/>
    </source>
</evidence>
<keyword evidence="3 10" id="KW-0812">Transmembrane</keyword>
<organism evidence="11 12">
    <name type="scientific">Populus alba x Populus x berolinensis</name>
    <dbReference type="NCBI Taxonomy" id="444605"/>
    <lineage>
        <taxon>Eukaryota</taxon>
        <taxon>Viridiplantae</taxon>
        <taxon>Streptophyta</taxon>
        <taxon>Embryophyta</taxon>
        <taxon>Tracheophyta</taxon>
        <taxon>Spermatophyta</taxon>
        <taxon>Magnoliopsida</taxon>
        <taxon>eudicotyledons</taxon>
        <taxon>Gunneridae</taxon>
        <taxon>Pentapetalae</taxon>
        <taxon>rosids</taxon>
        <taxon>fabids</taxon>
        <taxon>Malpighiales</taxon>
        <taxon>Salicaceae</taxon>
        <taxon>Saliceae</taxon>
        <taxon>Populus</taxon>
    </lineage>
</organism>
<evidence type="ECO:0000256" key="10">
    <source>
        <dbReference type="SAM" id="Phobius"/>
    </source>
</evidence>
<evidence type="ECO:0000256" key="7">
    <source>
        <dbReference type="ARBA" id="ARBA00023136"/>
    </source>
</evidence>
<comment type="subcellular location">
    <subcellularLocation>
        <location evidence="1">Membrane</location>
        <topology evidence="1">Single-pass membrane protein</topology>
    </subcellularLocation>
</comment>
<comment type="function">
    <text evidence="8">Component of the cytochrome b6-f complex, which mediates electron transfer between photosystem II (PSII) and photosystem I (PSI), cyclic electron flow around PSI, and state transitions. PetL is important for photoautotrophic growth as well as for electron transfer efficiency and stability of the cytochrome b6-f complex.</text>
</comment>
<proteinExistence type="predicted"/>
<dbReference type="EMBL" id="JAQIZT010000001">
    <property type="protein sequence ID" value="KAJ7014167.1"/>
    <property type="molecule type" value="Genomic_DNA"/>
</dbReference>
<dbReference type="InterPro" id="IPR007802">
    <property type="entry name" value="Cyt_b6/f_cplx_su6"/>
</dbReference>
<keyword evidence="12" id="KW-1185">Reference proteome</keyword>
<evidence type="ECO:0000256" key="4">
    <source>
        <dbReference type="ARBA" id="ARBA00022982"/>
    </source>
</evidence>
<feature type="transmembrane region" description="Helical" evidence="10">
    <location>
        <begin position="6"/>
        <end position="24"/>
    </location>
</feature>
<keyword evidence="2" id="KW-0813">Transport</keyword>
<comment type="caution">
    <text evidence="11">The sequence shown here is derived from an EMBL/GenBank/DDBJ whole genome shotgun (WGS) entry which is preliminary data.</text>
</comment>
<sequence length="34" mass="4015">MPSITSYFGFLFIALTITLILFISKKRYNLFKIN</sequence>
<comment type="subunit">
    <text evidence="9">The 4 large subunits of the cytochrome b6-f complex are cytochrome b6, subunit IV (17 kDa polypeptide, PetD), cytochrome f and the Rieske protein, while the 4 small subunits are PetG, PetL, PetM and PetN. The complex functions as a dimer.</text>
</comment>
<dbReference type="AlphaFoldDB" id="A0AAD6WJ34"/>
<dbReference type="GO" id="GO:0016020">
    <property type="term" value="C:membrane"/>
    <property type="evidence" value="ECO:0007669"/>
    <property type="project" value="UniProtKB-SubCell"/>
</dbReference>
<dbReference type="Proteomes" id="UP001164929">
    <property type="component" value="Chromosome 1"/>
</dbReference>
<evidence type="ECO:0000256" key="5">
    <source>
        <dbReference type="ARBA" id="ARBA00022989"/>
    </source>
</evidence>
<dbReference type="GO" id="GO:0009512">
    <property type="term" value="C:cytochrome b6f complex"/>
    <property type="evidence" value="ECO:0007669"/>
    <property type="project" value="InterPro"/>
</dbReference>
<evidence type="ECO:0000256" key="9">
    <source>
        <dbReference type="ARBA" id="ARBA00025834"/>
    </source>
</evidence>
<dbReference type="Pfam" id="PF05115">
    <property type="entry name" value="PetL"/>
    <property type="match status" value="1"/>
</dbReference>
<keyword evidence="4" id="KW-0249">Electron transport</keyword>
<evidence type="ECO:0000256" key="3">
    <source>
        <dbReference type="ARBA" id="ARBA00022692"/>
    </source>
</evidence>